<dbReference type="EnsemblProtists" id="EKX38386">
    <property type="protein sequence ID" value="EKX38386"/>
    <property type="gene ID" value="GUITHDRAFT_115526"/>
</dbReference>
<proteinExistence type="predicted"/>
<dbReference type="HOGENOM" id="CLU_827558_0_0_1"/>
<sequence>MRSGSRYGGALSGDDGGKVSDVQDTRLKRTTQIESYIQFAESFPTGLLGCAIEERGTMREKQDKEGPYTKQECERDSVSCVEFPTDHGHFGSTIEEIRERTRQQGMQLVSESARGMTIREIESFWPSKFGINLPTEDCGFRSALDLFRGLQGFVVRVSSYGKENVVTVDPNYASKVPQARVSAGITTPQSQVVNAPLSRGLAVEQRAATNAPSIPVKKLEQPKSTGHNAVVASKMQVNSQIQQSQSVTREAHIQQSAAVARGSSNLPHVVPTLPHSTSNKPAEQAQQAERWSSQQVLSWLRSTLNKAGVQEKAIDLYTKKFQLHGKLLNRFTPMLI</sequence>
<evidence type="ECO:0000313" key="3">
    <source>
        <dbReference type="EnsemblProtists" id="EKX38386"/>
    </source>
</evidence>
<dbReference type="GeneID" id="17295112"/>
<evidence type="ECO:0000313" key="2">
    <source>
        <dbReference type="EMBL" id="EKX38386.1"/>
    </source>
</evidence>
<evidence type="ECO:0000313" key="4">
    <source>
        <dbReference type="Proteomes" id="UP000011087"/>
    </source>
</evidence>
<evidence type="ECO:0000256" key="1">
    <source>
        <dbReference type="SAM" id="MobiDB-lite"/>
    </source>
</evidence>
<feature type="region of interest" description="Disordered" evidence="1">
    <location>
        <begin position="1"/>
        <end position="22"/>
    </location>
</feature>
<dbReference type="RefSeq" id="XP_005825366.1">
    <property type="nucleotide sequence ID" value="XM_005825309.1"/>
</dbReference>
<dbReference type="EMBL" id="JH993049">
    <property type="protein sequence ID" value="EKX38386.1"/>
    <property type="molecule type" value="Genomic_DNA"/>
</dbReference>
<accession>L1IQ30</accession>
<name>L1IQ30_GUITC</name>
<organism evidence="2">
    <name type="scientific">Guillardia theta (strain CCMP2712)</name>
    <name type="common">Cryptophyte</name>
    <dbReference type="NCBI Taxonomy" id="905079"/>
    <lineage>
        <taxon>Eukaryota</taxon>
        <taxon>Cryptophyceae</taxon>
        <taxon>Pyrenomonadales</taxon>
        <taxon>Geminigeraceae</taxon>
        <taxon>Guillardia</taxon>
    </lineage>
</organism>
<dbReference type="InterPro" id="IPR041966">
    <property type="entry name" value="LOTUS-like"/>
</dbReference>
<reference evidence="2 4" key="1">
    <citation type="journal article" date="2012" name="Nature">
        <title>Algal genomes reveal evolutionary mosaicism and the fate of nucleomorphs.</title>
        <authorList>
            <consortium name="DOE Joint Genome Institute"/>
            <person name="Curtis B.A."/>
            <person name="Tanifuji G."/>
            <person name="Burki F."/>
            <person name="Gruber A."/>
            <person name="Irimia M."/>
            <person name="Maruyama S."/>
            <person name="Arias M.C."/>
            <person name="Ball S.G."/>
            <person name="Gile G.H."/>
            <person name="Hirakawa Y."/>
            <person name="Hopkins J.F."/>
            <person name="Kuo A."/>
            <person name="Rensing S.A."/>
            <person name="Schmutz J."/>
            <person name="Symeonidi A."/>
            <person name="Elias M."/>
            <person name="Eveleigh R.J."/>
            <person name="Herman E.K."/>
            <person name="Klute M.J."/>
            <person name="Nakayama T."/>
            <person name="Obornik M."/>
            <person name="Reyes-Prieto A."/>
            <person name="Armbrust E.V."/>
            <person name="Aves S.J."/>
            <person name="Beiko R.G."/>
            <person name="Coutinho P."/>
            <person name="Dacks J.B."/>
            <person name="Durnford D.G."/>
            <person name="Fast N.M."/>
            <person name="Green B.R."/>
            <person name="Grisdale C.J."/>
            <person name="Hempel F."/>
            <person name="Henrissat B."/>
            <person name="Hoppner M.P."/>
            <person name="Ishida K."/>
            <person name="Kim E."/>
            <person name="Koreny L."/>
            <person name="Kroth P.G."/>
            <person name="Liu Y."/>
            <person name="Malik S.B."/>
            <person name="Maier U.G."/>
            <person name="McRose D."/>
            <person name="Mock T."/>
            <person name="Neilson J.A."/>
            <person name="Onodera N.T."/>
            <person name="Poole A.M."/>
            <person name="Pritham E.J."/>
            <person name="Richards T.A."/>
            <person name="Rocap G."/>
            <person name="Roy S.W."/>
            <person name="Sarai C."/>
            <person name="Schaack S."/>
            <person name="Shirato S."/>
            <person name="Slamovits C.H."/>
            <person name="Spencer D.F."/>
            <person name="Suzuki S."/>
            <person name="Worden A.Z."/>
            <person name="Zauner S."/>
            <person name="Barry K."/>
            <person name="Bell C."/>
            <person name="Bharti A.K."/>
            <person name="Crow J.A."/>
            <person name="Grimwood J."/>
            <person name="Kramer R."/>
            <person name="Lindquist E."/>
            <person name="Lucas S."/>
            <person name="Salamov A."/>
            <person name="McFadden G.I."/>
            <person name="Lane C.E."/>
            <person name="Keeling P.J."/>
            <person name="Gray M.W."/>
            <person name="Grigoriev I.V."/>
            <person name="Archibald J.M."/>
        </authorList>
    </citation>
    <scope>NUCLEOTIDE SEQUENCE</scope>
    <source>
        <strain evidence="2 4">CCMP2712</strain>
    </source>
</reference>
<dbReference type="KEGG" id="gtt:GUITHDRAFT_115526"/>
<feature type="compositionally biased region" description="Gly residues" evidence="1">
    <location>
        <begin position="1"/>
        <end position="11"/>
    </location>
</feature>
<dbReference type="AlphaFoldDB" id="L1IQ30"/>
<reference evidence="4" key="2">
    <citation type="submission" date="2012-11" db="EMBL/GenBank/DDBJ databases">
        <authorList>
            <person name="Kuo A."/>
            <person name="Curtis B.A."/>
            <person name="Tanifuji G."/>
            <person name="Burki F."/>
            <person name="Gruber A."/>
            <person name="Irimia M."/>
            <person name="Maruyama S."/>
            <person name="Arias M.C."/>
            <person name="Ball S.G."/>
            <person name="Gile G.H."/>
            <person name="Hirakawa Y."/>
            <person name="Hopkins J.F."/>
            <person name="Rensing S.A."/>
            <person name="Schmutz J."/>
            <person name="Symeonidi A."/>
            <person name="Elias M."/>
            <person name="Eveleigh R.J."/>
            <person name="Herman E.K."/>
            <person name="Klute M.J."/>
            <person name="Nakayama T."/>
            <person name="Obornik M."/>
            <person name="Reyes-Prieto A."/>
            <person name="Armbrust E.V."/>
            <person name="Aves S.J."/>
            <person name="Beiko R.G."/>
            <person name="Coutinho P."/>
            <person name="Dacks J.B."/>
            <person name="Durnford D.G."/>
            <person name="Fast N.M."/>
            <person name="Green B.R."/>
            <person name="Grisdale C."/>
            <person name="Hempe F."/>
            <person name="Henrissat B."/>
            <person name="Hoppner M.P."/>
            <person name="Ishida K.-I."/>
            <person name="Kim E."/>
            <person name="Koreny L."/>
            <person name="Kroth P.G."/>
            <person name="Liu Y."/>
            <person name="Malik S.-B."/>
            <person name="Maier U.G."/>
            <person name="McRose D."/>
            <person name="Mock T."/>
            <person name="Neilson J.A."/>
            <person name="Onodera N.T."/>
            <person name="Poole A.M."/>
            <person name="Pritham E.J."/>
            <person name="Richards T.A."/>
            <person name="Rocap G."/>
            <person name="Roy S.W."/>
            <person name="Sarai C."/>
            <person name="Schaack S."/>
            <person name="Shirato S."/>
            <person name="Slamovits C.H."/>
            <person name="Spencer D.F."/>
            <person name="Suzuki S."/>
            <person name="Worden A.Z."/>
            <person name="Zauner S."/>
            <person name="Barry K."/>
            <person name="Bell C."/>
            <person name="Bharti A.K."/>
            <person name="Crow J.A."/>
            <person name="Grimwood J."/>
            <person name="Kramer R."/>
            <person name="Lindquist E."/>
            <person name="Lucas S."/>
            <person name="Salamov A."/>
            <person name="McFadden G.I."/>
            <person name="Lane C.E."/>
            <person name="Keeling P.J."/>
            <person name="Gray M.W."/>
            <person name="Grigoriev I.V."/>
            <person name="Archibald J.M."/>
        </authorList>
    </citation>
    <scope>NUCLEOTIDE SEQUENCE</scope>
    <source>
        <strain evidence="4">CCMP2712</strain>
    </source>
</reference>
<dbReference type="PaxDb" id="55529-EKX38386"/>
<dbReference type="Proteomes" id="UP000011087">
    <property type="component" value="Unassembled WGS sequence"/>
</dbReference>
<feature type="region of interest" description="Disordered" evidence="1">
    <location>
        <begin position="260"/>
        <end position="288"/>
    </location>
</feature>
<protein>
    <submittedName>
        <fullName evidence="2 3">Uncharacterized protein</fullName>
    </submittedName>
</protein>
<gene>
    <name evidence="2" type="ORF">GUITHDRAFT_115526</name>
</gene>
<reference evidence="3" key="3">
    <citation type="submission" date="2015-06" db="UniProtKB">
        <authorList>
            <consortium name="EnsemblProtists"/>
        </authorList>
    </citation>
    <scope>IDENTIFICATION</scope>
</reference>
<feature type="compositionally biased region" description="Polar residues" evidence="1">
    <location>
        <begin position="274"/>
        <end position="288"/>
    </location>
</feature>
<keyword evidence="4" id="KW-1185">Reference proteome</keyword>
<dbReference type="Gene3D" id="3.30.420.610">
    <property type="entry name" value="LOTUS domain-like"/>
    <property type="match status" value="1"/>
</dbReference>